<protein>
    <submittedName>
        <fullName evidence="2">Zinc finger matrin-type protein 1-like protein</fullName>
    </submittedName>
</protein>
<feature type="compositionally biased region" description="Basic and acidic residues" evidence="1">
    <location>
        <begin position="195"/>
        <end position="206"/>
    </location>
</feature>
<evidence type="ECO:0000256" key="1">
    <source>
        <dbReference type="SAM" id="MobiDB-lite"/>
    </source>
</evidence>
<dbReference type="Proteomes" id="UP001279410">
    <property type="component" value="Unassembled WGS sequence"/>
</dbReference>
<keyword evidence="3" id="KW-1185">Reference proteome</keyword>
<accession>A0AAD3NIV1</accession>
<organism evidence="2 3">
    <name type="scientific">Lates japonicus</name>
    <name type="common">Japanese lates</name>
    <dbReference type="NCBI Taxonomy" id="270547"/>
    <lineage>
        <taxon>Eukaryota</taxon>
        <taxon>Metazoa</taxon>
        <taxon>Chordata</taxon>
        <taxon>Craniata</taxon>
        <taxon>Vertebrata</taxon>
        <taxon>Euteleostomi</taxon>
        <taxon>Actinopterygii</taxon>
        <taxon>Neopterygii</taxon>
        <taxon>Teleostei</taxon>
        <taxon>Neoteleostei</taxon>
        <taxon>Acanthomorphata</taxon>
        <taxon>Carangaria</taxon>
        <taxon>Carangaria incertae sedis</taxon>
        <taxon>Centropomidae</taxon>
        <taxon>Lates</taxon>
    </lineage>
</organism>
<name>A0AAD3NIV1_LATJO</name>
<feature type="compositionally biased region" description="Basic and acidic residues" evidence="1">
    <location>
        <begin position="248"/>
        <end position="261"/>
    </location>
</feature>
<evidence type="ECO:0000313" key="3">
    <source>
        <dbReference type="Proteomes" id="UP001279410"/>
    </source>
</evidence>
<proteinExistence type="predicted"/>
<feature type="region of interest" description="Disordered" evidence="1">
    <location>
        <begin position="222"/>
        <end position="267"/>
    </location>
</feature>
<feature type="compositionally biased region" description="Basic and acidic residues" evidence="1">
    <location>
        <begin position="129"/>
        <end position="138"/>
    </location>
</feature>
<dbReference type="EMBL" id="BRZM01001843">
    <property type="protein sequence ID" value="GLD73843.1"/>
    <property type="molecule type" value="Genomic_DNA"/>
</dbReference>
<feature type="compositionally biased region" description="Basic and acidic residues" evidence="1">
    <location>
        <begin position="146"/>
        <end position="167"/>
    </location>
</feature>
<feature type="region of interest" description="Disordered" evidence="1">
    <location>
        <begin position="1"/>
        <end position="33"/>
    </location>
</feature>
<feature type="compositionally biased region" description="Basic residues" evidence="1">
    <location>
        <begin position="168"/>
        <end position="183"/>
    </location>
</feature>
<feature type="region of interest" description="Disordered" evidence="1">
    <location>
        <begin position="59"/>
        <end position="79"/>
    </location>
</feature>
<gene>
    <name evidence="2" type="ORF">AKAME5_002516900</name>
</gene>
<feature type="region of interest" description="Disordered" evidence="1">
    <location>
        <begin position="93"/>
        <end position="206"/>
    </location>
</feature>
<feature type="compositionally biased region" description="Basic residues" evidence="1">
    <location>
        <begin position="113"/>
        <end position="128"/>
    </location>
</feature>
<sequence>MNPQRLLLSPDAHEFPTTEVSQDKAGGKEKLEGRLKDTCGDKVAALRLQGKHMKQGYLQAKKAEKISRESTAPQLNGIRHTKALLASSLRWVMLPPSLPPSTSDSDDSEYRRRERRRIRRSRKERGRRARDEDSDKEERRRKRQRKERDIDSEERKREESGESEQERRRKKRKKHGKQRRKEKKSQEEDFDEEGGEKVMDSLKPEDMMDSRKYTEVHIQAEISVEQGEGGQDEPVKPKYRKEKKKMKEKVDTRTEEEKLWDDSILGC</sequence>
<feature type="compositionally biased region" description="Basic and acidic residues" evidence="1">
    <location>
        <begin position="11"/>
        <end position="33"/>
    </location>
</feature>
<comment type="caution">
    <text evidence="2">The sequence shown here is derived from an EMBL/GenBank/DDBJ whole genome shotgun (WGS) entry which is preliminary data.</text>
</comment>
<evidence type="ECO:0000313" key="2">
    <source>
        <dbReference type="EMBL" id="GLD73843.1"/>
    </source>
</evidence>
<feature type="compositionally biased region" description="Basic residues" evidence="1">
    <location>
        <begin position="237"/>
        <end position="247"/>
    </location>
</feature>
<dbReference type="AlphaFoldDB" id="A0AAD3NIV1"/>
<reference evidence="2" key="1">
    <citation type="submission" date="2022-08" db="EMBL/GenBank/DDBJ databases">
        <title>Genome sequencing of akame (Lates japonicus).</title>
        <authorList>
            <person name="Hashiguchi Y."/>
            <person name="Takahashi H."/>
        </authorList>
    </citation>
    <scope>NUCLEOTIDE SEQUENCE</scope>
    <source>
        <strain evidence="2">Kochi</strain>
    </source>
</reference>